<dbReference type="Proteomes" id="UP000076501">
    <property type="component" value="Unassembled WGS sequence"/>
</dbReference>
<dbReference type="PATRIC" id="fig|1396.539.peg.4741"/>
<protein>
    <submittedName>
        <fullName evidence="2">Uncharacterized protein</fullName>
    </submittedName>
</protein>
<keyword evidence="1" id="KW-0472">Membrane</keyword>
<keyword evidence="1" id="KW-0812">Transmembrane</keyword>
<keyword evidence="1" id="KW-1133">Transmembrane helix</keyword>
<dbReference type="AlphaFoldDB" id="A0A161SY82"/>
<sequence>MTKLYIKVNMIIVCMFLMYVQFLNKIVILIKRAASKS</sequence>
<name>A0A161SY82_BACCE</name>
<dbReference type="EMBL" id="LJKA01000072">
    <property type="protein sequence ID" value="KZD27952.1"/>
    <property type="molecule type" value="Genomic_DNA"/>
</dbReference>
<evidence type="ECO:0000256" key="1">
    <source>
        <dbReference type="SAM" id="Phobius"/>
    </source>
</evidence>
<gene>
    <name evidence="2" type="ORF">B4082_5046</name>
</gene>
<accession>A0A161SY82</accession>
<evidence type="ECO:0000313" key="3">
    <source>
        <dbReference type="Proteomes" id="UP000076501"/>
    </source>
</evidence>
<organism evidence="2 3">
    <name type="scientific">Bacillus cereus</name>
    <dbReference type="NCBI Taxonomy" id="1396"/>
    <lineage>
        <taxon>Bacteria</taxon>
        <taxon>Bacillati</taxon>
        <taxon>Bacillota</taxon>
        <taxon>Bacilli</taxon>
        <taxon>Bacillales</taxon>
        <taxon>Bacillaceae</taxon>
        <taxon>Bacillus</taxon>
        <taxon>Bacillus cereus group</taxon>
    </lineage>
</organism>
<proteinExistence type="predicted"/>
<evidence type="ECO:0000313" key="2">
    <source>
        <dbReference type="EMBL" id="KZD27952.1"/>
    </source>
</evidence>
<reference evidence="2 3" key="1">
    <citation type="submission" date="2015-09" db="EMBL/GenBank/DDBJ databases">
        <title>Bacillus cereus food isolates.</title>
        <authorList>
            <person name="Boekhorst J."/>
        </authorList>
    </citation>
    <scope>NUCLEOTIDE SEQUENCE [LARGE SCALE GENOMIC DNA]</scope>
    <source>
        <strain evidence="2 3">B4082</strain>
    </source>
</reference>
<feature type="transmembrane region" description="Helical" evidence="1">
    <location>
        <begin position="6"/>
        <end position="30"/>
    </location>
</feature>
<comment type="caution">
    <text evidence="2">The sequence shown here is derived from an EMBL/GenBank/DDBJ whole genome shotgun (WGS) entry which is preliminary data.</text>
</comment>